<dbReference type="GO" id="GO:0016787">
    <property type="term" value="F:hydrolase activity"/>
    <property type="evidence" value="ECO:0007669"/>
    <property type="project" value="UniProtKB-KW"/>
</dbReference>
<evidence type="ECO:0000256" key="6">
    <source>
        <dbReference type="SAM" id="MobiDB-lite"/>
    </source>
</evidence>
<name>A0A7R9FF22_9NEOP</name>
<sequence>MSRHRNVRSMNYSEEYEGFDDVYGHSMEDDYSISPSDAAQFMYDRTRQPQMSAFLDESDNIAEEDETGTEGQTYQRPALSDVDEIKLLSCLEEMHNVIGDSVPEHVLIDIVLKNNFDLSKSLDTVLSNSDTLLSRGTTHESKVKIHMKDNIVGIRKMQWLHFEKYTPFSLFYKETLNEEMLFERLDLKKSSGRPPIIEPTSLYETPLKIKLPKFRNLMELLPFIPPIHHNFYKSLPHEVEGRKRKPTGAQNTTRQGNMNEREEEIEDNDDDILQSDYDE</sequence>
<feature type="domain" description="HBS1-like protein N-terminal" evidence="7">
    <location>
        <begin position="62"/>
        <end position="128"/>
    </location>
</feature>
<feature type="compositionally biased region" description="Polar residues" evidence="6">
    <location>
        <begin position="248"/>
        <end position="258"/>
    </location>
</feature>
<evidence type="ECO:0000259" key="7">
    <source>
        <dbReference type="Pfam" id="PF08938"/>
    </source>
</evidence>
<evidence type="ECO:0000256" key="5">
    <source>
        <dbReference type="ARBA" id="ARBA00022917"/>
    </source>
</evidence>
<dbReference type="EMBL" id="OE000092">
    <property type="protein sequence ID" value="CAD7452379.1"/>
    <property type="molecule type" value="Genomic_DNA"/>
</dbReference>
<dbReference type="GO" id="GO:0005737">
    <property type="term" value="C:cytoplasm"/>
    <property type="evidence" value="ECO:0007669"/>
    <property type="project" value="UniProtKB-SubCell"/>
</dbReference>
<dbReference type="SUPFAM" id="SSF109732">
    <property type="entry name" value="HBS1-like domain"/>
    <property type="match status" value="1"/>
</dbReference>
<evidence type="ECO:0000256" key="4">
    <source>
        <dbReference type="ARBA" id="ARBA00022801"/>
    </source>
</evidence>
<dbReference type="AlphaFoldDB" id="A0A7R9FF22"/>
<accession>A0A7R9FF22</accession>
<proteinExistence type="predicted"/>
<evidence type="ECO:0000256" key="3">
    <source>
        <dbReference type="ARBA" id="ARBA00022553"/>
    </source>
</evidence>
<reference evidence="8" key="1">
    <citation type="submission" date="2020-11" db="EMBL/GenBank/DDBJ databases">
        <authorList>
            <person name="Tran Van P."/>
        </authorList>
    </citation>
    <scope>NUCLEOTIDE SEQUENCE</scope>
</reference>
<dbReference type="GO" id="GO:0006412">
    <property type="term" value="P:translation"/>
    <property type="evidence" value="ECO:0007669"/>
    <property type="project" value="UniProtKB-KW"/>
</dbReference>
<keyword evidence="5" id="KW-0648">Protein biosynthesis</keyword>
<keyword evidence="4" id="KW-0378">Hydrolase</keyword>
<evidence type="ECO:0000256" key="2">
    <source>
        <dbReference type="ARBA" id="ARBA00022490"/>
    </source>
</evidence>
<comment type="subcellular location">
    <subcellularLocation>
        <location evidence="1">Cytoplasm</location>
    </subcellularLocation>
</comment>
<feature type="compositionally biased region" description="Acidic residues" evidence="6">
    <location>
        <begin position="261"/>
        <end position="279"/>
    </location>
</feature>
<dbReference type="Pfam" id="PF08938">
    <property type="entry name" value="HBS1_N"/>
    <property type="match status" value="1"/>
</dbReference>
<evidence type="ECO:0000313" key="8">
    <source>
        <dbReference type="EMBL" id="CAD7452379.1"/>
    </source>
</evidence>
<dbReference type="InterPro" id="IPR015033">
    <property type="entry name" value="HBS1-like_N"/>
</dbReference>
<gene>
    <name evidence="8" type="ORF">TTEB3V08_LOCUS561</name>
</gene>
<protein>
    <recommendedName>
        <fullName evidence="7">HBS1-like protein N-terminal domain-containing protein</fullName>
    </recommendedName>
</protein>
<organism evidence="8">
    <name type="scientific">Timema tahoe</name>
    <dbReference type="NCBI Taxonomy" id="61484"/>
    <lineage>
        <taxon>Eukaryota</taxon>
        <taxon>Metazoa</taxon>
        <taxon>Ecdysozoa</taxon>
        <taxon>Arthropoda</taxon>
        <taxon>Hexapoda</taxon>
        <taxon>Insecta</taxon>
        <taxon>Pterygota</taxon>
        <taxon>Neoptera</taxon>
        <taxon>Polyneoptera</taxon>
        <taxon>Phasmatodea</taxon>
        <taxon>Timematodea</taxon>
        <taxon>Timematoidea</taxon>
        <taxon>Timematidae</taxon>
        <taxon>Timema</taxon>
    </lineage>
</organism>
<keyword evidence="2" id="KW-0963">Cytoplasm</keyword>
<feature type="region of interest" description="Disordered" evidence="6">
    <location>
        <begin position="238"/>
        <end position="279"/>
    </location>
</feature>
<dbReference type="InterPro" id="IPR037189">
    <property type="entry name" value="HBS1-like_N_sf"/>
</dbReference>
<dbReference type="Gene3D" id="1.10.8.10">
    <property type="entry name" value="DNA helicase RuvA subunit, C-terminal domain"/>
    <property type="match status" value="1"/>
</dbReference>
<evidence type="ECO:0000256" key="1">
    <source>
        <dbReference type="ARBA" id="ARBA00004496"/>
    </source>
</evidence>
<keyword evidence="3" id="KW-0597">Phosphoprotein</keyword>